<dbReference type="Pfam" id="PF06718">
    <property type="entry name" value="DUF1203"/>
    <property type="match status" value="1"/>
</dbReference>
<proteinExistence type="predicted"/>
<keyword evidence="2" id="KW-1185">Reference proteome</keyword>
<evidence type="ECO:0000313" key="2">
    <source>
        <dbReference type="Proteomes" id="UP001138661"/>
    </source>
</evidence>
<reference evidence="1" key="1">
    <citation type="submission" date="2021-07" db="EMBL/GenBank/DDBJ databases">
        <title>Roseobacter insulae sp. nov., isolated from a tidal flat.</title>
        <authorList>
            <person name="Park S."/>
            <person name="Yoon J.-H."/>
        </authorList>
    </citation>
    <scope>NUCLEOTIDE SEQUENCE</scope>
    <source>
        <strain evidence="1">YSTF-M11</strain>
    </source>
</reference>
<organism evidence="1 2">
    <name type="scientific">Roseobacter insulae</name>
    <dbReference type="NCBI Taxonomy" id="2859783"/>
    <lineage>
        <taxon>Bacteria</taxon>
        <taxon>Pseudomonadati</taxon>
        <taxon>Pseudomonadota</taxon>
        <taxon>Alphaproteobacteria</taxon>
        <taxon>Rhodobacterales</taxon>
        <taxon>Roseobacteraceae</taxon>
        <taxon>Roseobacter</taxon>
    </lineage>
</organism>
<dbReference type="AlphaFoldDB" id="A0A9X1FSQ2"/>
<dbReference type="PIRSF" id="PIRSF034110">
    <property type="entry name" value="DUF1203"/>
    <property type="match status" value="1"/>
</dbReference>
<dbReference type="InterPro" id="IPR009593">
    <property type="entry name" value="DUF1203"/>
</dbReference>
<evidence type="ECO:0000313" key="1">
    <source>
        <dbReference type="EMBL" id="MBW4706886.1"/>
    </source>
</evidence>
<accession>A0A9X1FSQ2</accession>
<gene>
    <name evidence="1" type="ORF">KX928_03700</name>
</gene>
<name>A0A9X1FSQ2_9RHOB</name>
<dbReference type="Proteomes" id="UP001138661">
    <property type="component" value="Unassembled WGS sequence"/>
</dbReference>
<comment type="caution">
    <text evidence="1">The sequence shown here is derived from an EMBL/GenBank/DDBJ whole genome shotgun (WGS) entry which is preliminary data.</text>
</comment>
<dbReference type="EMBL" id="JAHXDN010000001">
    <property type="protein sequence ID" value="MBW4706886.1"/>
    <property type="molecule type" value="Genomic_DNA"/>
</dbReference>
<dbReference type="RefSeq" id="WP_219499083.1">
    <property type="nucleotide sequence ID" value="NZ_JAHXDN010000001.1"/>
</dbReference>
<protein>
    <submittedName>
        <fullName evidence="1">DUF1203 domain-containing protein</fullName>
    </submittedName>
</protein>
<sequence length="155" mass="17047">MPKFIALETDMVRHWQNGGTDVHGQVPDRRISDGKGNPCRHCLKEIPAGEEMLILAHRPFEGVHAYAETGPIFLCASACARGGDTGDLPHVLTTSPDYLVKGYSADERIVYGTGEVVATEAIKAKVADVFRNPDVAFIHVRSARNNCYQARIERD</sequence>